<dbReference type="GO" id="GO:0032259">
    <property type="term" value="P:methylation"/>
    <property type="evidence" value="ECO:0007669"/>
    <property type="project" value="UniProtKB-KW"/>
</dbReference>
<evidence type="ECO:0000256" key="2">
    <source>
        <dbReference type="ARBA" id="ARBA00004760"/>
    </source>
</evidence>
<evidence type="ECO:0000256" key="8">
    <source>
        <dbReference type="ARBA" id="ARBA00022692"/>
    </source>
</evidence>
<evidence type="ECO:0000256" key="11">
    <source>
        <dbReference type="ARBA" id="ARBA00023098"/>
    </source>
</evidence>
<evidence type="ECO:0000256" key="13">
    <source>
        <dbReference type="ARBA" id="ARBA00039020"/>
    </source>
</evidence>
<evidence type="ECO:0000256" key="3">
    <source>
        <dbReference type="ARBA" id="ARBA00004991"/>
    </source>
</evidence>
<evidence type="ECO:0000256" key="5">
    <source>
        <dbReference type="ARBA" id="ARBA00022603"/>
    </source>
</evidence>
<feature type="transmembrane region" description="Helical" evidence="14">
    <location>
        <begin position="478"/>
        <end position="495"/>
    </location>
</feature>
<evidence type="ECO:0000256" key="1">
    <source>
        <dbReference type="ARBA" id="ARBA00004141"/>
    </source>
</evidence>
<dbReference type="GO" id="GO:0006665">
    <property type="term" value="P:sphingolipid metabolic process"/>
    <property type="evidence" value="ECO:0007669"/>
    <property type="project" value="UniProtKB-KW"/>
</dbReference>
<organism evidence="15 16">
    <name type="scientific">Perkinsus olseni</name>
    <name type="common">Perkinsus atlanticus</name>
    <dbReference type="NCBI Taxonomy" id="32597"/>
    <lineage>
        <taxon>Eukaryota</taxon>
        <taxon>Sar</taxon>
        <taxon>Alveolata</taxon>
        <taxon>Perkinsozoa</taxon>
        <taxon>Perkinsea</taxon>
        <taxon>Perkinsida</taxon>
        <taxon>Perkinsidae</taxon>
        <taxon>Perkinsus</taxon>
    </lineage>
</organism>
<sequence>FLLGRFLPQGMSHAQDMDIEEVAGTYDRGNDFYRAFLGPMMVYTSGIFSSYKDSLEDAQRNKLDLVCRKVQLQQGERLLDIGCGWGTLAIHAAKYYGCHSTAVTIAKEQIVWAKGKQKEAGVPPNKIDFLYCDYRDIPKNKRWNKITCLEMAEHVGVKNFPKFMKQVYDMLEDDGIFYLQIAGLRRAWQYEDLIWGMFMGTYIFPAADASLPLAWVVGQLESAGFEVQSHENTGIQYSETISRWLDNCLKNKDTMISSFGERWYRIWIIFLAWSMMTARGGGSTLHMIVAYKNKDSYDRTRFVGARSVPPVTSAAGVSANKYIHDRLCCDPVSVYPPSVQFYSGPMSYYTYGYREVRRTGHTHHRSEYWAFVLLVVTAFVLHIAALIVSDIVKAPCDGCGGGQSAMCKAKCVAYGWLVTGVFCILSLFLYLLGFLVSAWWVNMLFMGKVALVTSGLSTIICSIAVLIAPHFYDNHVSPILLGVATFLLFATVFYFR</sequence>
<feature type="transmembrane region" description="Helical" evidence="14">
    <location>
        <begin position="266"/>
        <end position="291"/>
    </location>
</feature>
<evidence type="ECO:0000256" key="7">
    <source>
        <dbReference type="ARBA" id="ARBA00022691"/>
    </source>
</evidence>
<protein>
    <recommendedName>
        <fullName evidence="13">sphingolipid C(9)-methyltransferase</fullName>
        <ecNumber evidence="13">2.1.1.317</ecNumber>
    </recommendedName>
</protein>
<dbReference type="AlphaFoldDB" id="A0A7J6RY28"/>
<dbReference type="Pfam" id="PF02353">
    <property type="entry name" value="CMAS"/>
    <property type="match status" value="1"/>
</dbReference>
<evidence type="ECO:0000256" key="14">
    <source>
        <dbReference type="SAM" id="Phobius"/>
    </source>
</evidence>
<feature type="transmembrane region" description="Helical" evidence="14">
    <location>
        <begin position="368"/>
        <end position="388"/>
    </location>
</feature>
<dbReference type="SUPFAM" id="SSF53335">
    <property type="entry name" value="S-adenosyl-L-methionine-dependent methyltransferases"/>
    <property type="match status" value="1"/>
</dbReference>
<keyword evidence="9" id="KW-0746">Sphingolipid metabolism</keyword>
<evidence type="ECO:0000256" key="4">
    <source>
        <dbReference type="ARBA" id="ARBA00022516"/>
    </source>
</evidence>
<keyword evidence="11" id="KW-0443">Lipid metabolism</keyword>
<gene>
    <name evidence="15" type="ORF">FOZ63_029145</name>
</gene>
<dbReference type="OMA" id="INWAREG"/>
<dbReference type="EMBL" id="JABANO010022295">
    <property type="protein sequence ID" value="KAF4725393.1"/>
    <property type="molecule type" value="Genomic_DNA"/>
</dbReference>
<keyword evidence="5" id="KW-0489">Methyltransferase</keyword>
<evidence type="ECO:0000256" key="9">
    <source>
        <dbReference type="ARBA" id="ARBA00022919"/>
    </source>
</evidence>
<keyword evidence="8 14" id="KW-0812">Transmembrane</keyword>
<dbReference type="CDD" id="cd02440">
    <property type="entry name" value="AdoMet_MTases"/>
    <property type="match status" value="1"/>
</dbReference>
<keyword evidence="4" id="KW-0444">Lipid biosynthesis</keyword>
<feature type="non-terminal residue" evidence="15">
    <location>
        <position position="1"/>
    </location>
</feature>
<keyword evidence="16" id="KW-1185">Reference proteome</keyword>
<dbReference type="Proteomes" id="UP000553632">
    <property type="component" value="Unassembled WGS sequence"/>
</dbReference>
<proteinExistence type="predicted"/>
<keyword evidence="10 14" id="KW-1133">Transmembrane helix</keyword>
<comment type="caution">
    <text evidence="15">The sequence shown here is derived from an EMBL/GenBank/DDBJ whole genome shotgun (WGS) entry which is preliminary data.</text>
</comment>
<evidence type="ECO:0000256" key="6">
    <source>
        <dbReference type="ARBA" id="ARBA00022679"/>
    </source>
</evidence>
<dbReference type="PANTHER" id="PTHR45197">
    <property type="entry name" value="SYNTHASE, PUTATIVE (AFU_ORTHOLOGUE AFUA_7G04190)-RELATED"/>
    <property type="match status" value="1"/>
</dbReference>
<comment type="subcellular location">
    <subcellularLocation>
        <location evidence="1">Membrane</location>
        <topology evidence="1">Multi-pass membrane protein</topology>
    </subcellularLocation>
</comment>
<dbReference type="InterPro" id="IPR029063">
    <property type="entry name" value="SAM-dependent_MTases_sf"/>
</dbReference>
<keyword evidence="12 14" id="KW-0472">Membrane</keyword>
<dbReference type="Gene3D" id="3.40.50.150">
    <property type="entry name" value="Vaccinia Virus protein VP39"/>
    <property type="match status" value="1"/>
</dbReference>
<keyword evidence="7" id="KW-0949">S-adenosyl-L-methionine</keyword>
<feature type="transmembrane region" description="Helical" evidence="14">
    <location>
        <begin position="449"/>
        <end position="472"/>
    </location>
</feature>
<dbReference type="InterPro" id="IPR052290">
    <property type="entry name" value="Sphingo_C9-MT"/>
</dbReference>
<name>A0A7J6RY28_PEROL</name>
<accession>A0A7J6RY28</accession>
<comment type="pathway">
    <text evidence="3">Sphingolipid metabolism.</text>
</comment>
<feature type="transmembrane region" description="Helical" evidence="14">
    <location>
        <begin position="413"/>
        <end position="437"/>
    </location>
</feature>
<reference evidence="15 16" key="1">
    <citation type="submission" date="2020-04" db="EMBL/GenBank/DDBJ databases">
        <title>Perkinsus olseni comparative genomics.</title>
        <authorList>
            <person name="Bogema D.R."/>
        </authorList>
    </citation>
    <scope>NUCLEOTIDE SEQUENCE [LARGE SCALE GENOMIC DNA]</scope>
    <source>
        <strain evidence="15 16">ATCC PRA-207</strain>
    </source>
</reference>
<evidence type="ECO:0000313" key="15">
    <source>
        <dbReference type="EMBL" id="KAF4725393.1"/>
    </source>
</evidence>
<dbReference type="EC" id="2.1.1.317" evidence="13"/>
<evidence type="ECO:0000256" key="12">
    <source>
        <dbReference type="ARBA" id="ARBA00023136"/>
    </source>
</evidence>
<keyword evidence="6" id="KW-0808">Transferase</keyword>
<dbReference type="GO" id="GO:0008168">
    <property type="term" value="F:methyltransferase activity"/>
    <property type="evidence" value="ECO:0007669"/>
    <property type="project" value="UniProtKB-KW"/>
</dbReference>
<dbReference type="GO" id="GO:0016020">
    <property type="term" value="C:membrane"/>
    <property type="evidence" value="ECO:0007669"/>
    <property type="project" value="UniProtKB-SubCell"/>
</dbReference>
<evidence type="ECO:0000256" key="10">
    <source>
        <dbReference type="ARBA" id="ARBA00022989"/>
    </source>
</evidence>
<comment type="pathway">
    <text evidence="2">Lipid metabolism; sphingolipid metabolism.</text>
</comment>
<dbReference type="PANTHER" id="PTHR45197:SF1">
    <property type="entry name" value="SPHINGOLIPID C9-METHYLTRANSFERASE A-RELATED"/>
    <property type="match status" value="1"/>
</dbReference>
<evidence type="ECO:0000313" key="16">
    <source>
        <dbReference type="Proteomes" id="UP000553632"/>
    </source>
</evidence>